<proteinExistence type="predicted"/>
<evidence type="ECO:0000313" key="8">
    <source>
        <dbReference type="Proteomes" id="UP001221519"/>
    </source>
</evidence>
<organism evidence="5 7">
    <name type="scientific">Paenibacillus urinalis</name>
    <dbReference type="NCBI Taxonomy" id="521520"/>
    <lineage>
        <taxon>Bacteria</taxon>
        <taxon>Bacillati</taxon>
        <taxon>Bacillota</taxon>
        <taxon>Bacilli</taxon>
        <taxon>Bacillales</taxon>
        <taxon>Paenibacillaceae</taxon>
        <taxon>Paenibacillus</taxon>
    </lineage>
</organism>
<dbReference type="InterPro" id="IPR017853">
    <property type="entry name" value="GH"/>
</dbReference>
<dbReference type="Proteomes" id="UP001220962">
    <property type="component" value="Chromosome"/>
</dbReference>
<name>A0AAX3MVH5_9BACL</name>
<evidence type="ECO:0000259" key="4">
    <source>
        <dbReference type="Pfam" id="PF07833"/>
    </source>
</evidence>
<dbReference type="Proteomes" id="UP001221519">
    <property type="component" value="Chromosome"/>
</dbReference>
<feature type="domain" description="Glycosyl hydrolase-like 10" evidence="3">
    <location>
        <begin position="168"/>
        <end position="476"/>
    </location>
</feature>
<keyword evidence="8" id="KW-1185">Reference proteome</keyword>
<evidence type="ECO:0000313" key="7">
    <source>
        <dbReference type="Proteomes" id="UP001220962"/>
    </source>
</evidence>
<evidence type="ECO:0000259" key="3">
    <source>
        <dbReference type="Pfam" id="PF02638"/>
    </source>
</evidence>
<dbReference type="InterPro" id="IPR003790">
    <property type="entry name" value="GHL10"/>
</dbReference>
<dbReference type="AlphaFoldDB" id="A0AAX3MVH5"/>
<dbReference type="InterPro" id="IPR012854">
    <property type="entry name" value="Cu_amine_oxidase-like_N"/>
</dbReference>
<evidence type="ECO:0000256" key="2">
    <source>
        <dbReference type="SAM" id="SignalP"/>
    </source>
</evidence>
<dbReference type="Gene3D" id="3.20.20.80">
    <property type="entry name" value="Glycosidases"/>
    <property type="match status" value="1"/>
</dbReference>
<dbReference type="RefSeq" id="WP_047911034.1">
    <property type="nucleotide sequence ID" value="NZ_CP118101.1"/>
</dbReference>
<dbReference type="PANTHER" id="PTHR43405">
    <property type="entry name" value="GLYCOSYL HYDROLASE DIGH"/>
    <property type="match status" value="1"/>
</dbReference>
<sequence length="528" mass="59179">MRKWKQCIALLLVCLLAFQGGSVTFAASTAGITIYLDGEELESDVAPYIVPKVNVTMVPLRVISEGIGASVKWNQASKTVRIQGFGNDLSLTQGKSTAIVNGKTVQLSANVTNTKNRVMVPIRFVSEHLGLIVKWNQSAKTIHLTSTNLWPTDPEIPVVPGEPEDSDMRGAWISTINGDWPKSGSMNNVEKQKSDFIQELDKLESMGINAVFVQLRGAADAIYPSTLVPWNKVLTGTQGVDPGYDPVSFMIEEVHKRGMEFHAWFNPFRANTTADISKNAANHVVNVHPDWIVTAKNQMYINPGIPDARQHIIDAIMEVVNRYDIDGVHLDDYFYPSNVTFNDAAAFKAYNYNNYKDINDWRVDNINRFVQSLGEQIQAVKPGVEYGISPFGVWRNIADDPTGSNTKAGVTAYDDMHADVRTWIQKEWIDYVAPQIYWSMSLQAARYDILVDWWVDEVSGTDVDLYIGHSPYKLGTSEAGWHTANEIINQLKYNEQYEEVDGDIYFSAQYLTKNPLGLIGLLQNYYGK</sequence>
<feature type="chain" id="PRO_5043869933" evidence="2">
    <location>
        <begin position="27"/>
        <end position="528"/>
    </location>
</feature>
<evidence type="ECO:0000313" key="5">
    <source>
        <dbReference type="EMBL" id="WDH81342.1"/>
    </source>
</evidence>
<dbReference type="EMBL" id="CP118101">
    <property type="protein sequence ID" value="WDH81342.1"/>
    <property type="molecule type" value="Genomic_DNA"/>
</dbReference>
<evidence type="ECO:0000313" key="6">
    <source>
        <dbReference type="EMBL" id="WDI01057.1"/>
    </source>
</evidence>
<feature type="signal peptide" evidence="2">
    <location>
        <begin position="1"/>
        <end position="26"/>
    </location>
</feature>
<dbReference type="Gene3D" id="3.30.457.10">
    <property type="entry name" value="Copper amine oxidase-like, N-terminal domain"/>
    <property type="match status" value="1"/>
</dbReference>
<evidence type="ECO:0000256" key="1">
    <source>
        <dbReference type="ARBA" id="ARBA00022729"/>
    </source>
</evidence>
<protein>
    <submittedName>
        <fullName evidence="5">Family 10 glycosylhydrolase</fullName>
    </submittedName>
</protein>
<accession>A0AAX3MVH5</accession>
<dbReference type="Pfam" id="PF02638">
    <property type="entry name" value="GHL10"/>
    <property type="match status" value="1"/>
</dbReference>
<keyword evidence="1 2" id="KW-0732">Signal</keyword>
<dbReference type="InterPro" id="IPR036582">
    <property type="entry name" value="Mao_N_sf"/>
</dbReference>
<gene>
    <name evidence="5" type="ORF">PUW23_17640</name>
    <name evidence="6" type="ORF">PUW25_17480</name>
</gene>
<reference evidence="5 8" key="1">
    <citation type="submission" date="2023-02" db="EMBL/GenBank/DDBJ databases">
        <title>Pathogen: clinical or host-associated sample.</title>
        <authorList>
            <person name="Hergert J."/>
            <person name="Casey R."/>
            <person name="Wagner J."/>
            <person name="Young E.L."/>
            <person name="Oakeson K.F."/>
        </authorList>
    </citation>
    <scope>NUCLEOTIDE SEQUENCE</scope>
    <source>
        <strain evidence="6 8">2022CK-00829</strain>
        <strain evidence="5">2022CK-00830</strain>
    </source>
</reference>
<dbReference type="EMBL" id="CP118108">
    <property type="protein sequence ID" value="WDI01057.1"/>
    <property type="molecule type" value="Genomic_DNA"/>
</dbReference>
<feature type="domain" description="Copper amine oxidase-like N-terminal" evidence="4">
    <location>
        <begin position="36"/>
        <end position="143"/>
    </location>
</feature>
<dbReference type="SUPFAM" id="SSF51445">
    <property type="entry name" value="(Trans)glycosidases"/>
    <property type="match status" value="1"/>
</dbReference>
<dbReference type="SUPFAM" id="SSF55383">
    <property type="entry name" value="Copper amine oxidase, domain N"/>
    <property type="match status" value="1"/>
</dbReference>
<dbReference type="PANTHER" id="PTHR43405:SF1">
    <property type="entry name" value="GLYCOSYL HYDROLASE DIGH"/>
    <property type="match status" value="1"/>
</dbReference>
<dbReference type="Pfam" id="PF07833">
    <property type="entry name" value="Cu_amine_oxidN1"/>
    <property type="match status" value="1"/>
</dbReference>
<dbReference type="InterPro" id="IPR052177">
    <property type="entry name" value="Divisome_Glycosyl_Hydrolase"/>
</dbReference>